<evidence type="ECO:0000259" key="1">
    <source>
        <dbReference type="Pfam" id="PF18107"/>
    </source>
</evidence>
<gene>
    <name evidence="2" type="ORF">PHYSODRAFT_428324</name>
</gene>
<evidence type="ECO:0000313" key="3">
    <source>
        <dbReference type="Proteomes" id="UP000002640"/>
    </source>
</evidence>
<dbReference type="AlphaFoldDB" id="G4YKB5"/>
<name>G4YKB5_PHYSP</name>
<sequence>MGARMKIHQKRGLIQMAADCPTMSQAALAAWTKAHYKLKRAPAQSTVSDILKKAALIMSKDYGDGNRR</sequence>
<dbReference type="Proteomes" id="UP000002640">
    <property type="component" value="Unassembled WGS sequence"/>
</dbReference>
<organism evidence="2 3">
    <name type="scientific">Phytophthora sojae (strain P6497)</name>
    <name type="common">Soybean stem and root rot agent</name>
    <name type="synonym">Phytophthora megasperma f. sp. glycines</name>
    <dbReference type="NCBI Taxonomy" id="1094619"/>
    <lineage>
        <taxon>Eukaryota</taxon>
        <taxon>Sar</taxon>
        <taxon>Stramenopiles</taxon>
        <taxon>Oomycota</taxon>
        <taxon>Peronosporomycetes</taxon>
        <taxon>Peronosporales</taxon>
        <taxon>Peronosporaceae</taxon>
        <taxon>Phytophthora</taxon>
    </lineage>
</organism>
<dbReference type="RefSeq" id="XP_009515474.1">
    <property type="nucleotide sequence ID" value="XM_009517179.1"/>
</dbReference>
<dbReference type="Pfam" id="PF18107">
    <property type="entry name" value="HTH_ABP1_N"/>
    <property type="match status" value="1"/>
</dbReference>
<reference evidence="2 3" key="1">
    <citation type="journal article" date="2006" name="Science">
        <title>Phytophthora genome sequences uncover evolutionary origins and mechanisms of pathogenesis.</title>
        <authorList>
            <person name="Tyler B.M."/>
            <person name="Tripathy S."/>
            <person name="Zhang X."/>
            <person name="Dehal P."/>
            <person name="Jiang R.H."/>
            <person name="Aerts A."/>
            <person name="Arredondo F.D."/>
            <person name="Baxter L."/>
            <person name="Bensasson D."/>
            <person name="Beynon J.L."/>
            <person name="Chapman J."/>
            <person name="Damasceno C.M."/>
            <person name="Dorrance A.E."/>
            <person name="Dou D."/>
            <person name="Dickerman A.W."/>
            <person name="Dubchak I.L."/>
            <person name="Garbelotto M."/>
            <person name="Gijzen M."/>
            <person name="Gordon S.G."/>
            <person name="Govers F."/>
            <person name="Grunwald N.J."/>
            <person name="Huang W."/>
            <person name="Ivors K.L."/>
            <person name="Jones R.W."/>
            <person name="Kamoun S."/>
            <person name="Krampis K."/>
            <person name="Lamour K.H."/>
            <person name="Lee M.K."/>
            <person name="McDonald W.H."/>
            <person name="Medina M."/>
            <person name="Meijer H.J."/>
            <person name="Nordberg E.K."/>
            <person name="Maclean D.J."/>
            <person name="Ospina-Giraldo M.D."/>
            <person name="Morris P.F."/>
            <person name="Phuntumart V."/>
            <person name="Putnam N.H."/>
            <person name="Rash S."/>
            <person name="Rose J.K."/>
            <person name="Sakihama Y."/>
            <person name="Salamov A.A."/>
            <person name="Savidor A."/>
            <person name="Scheuring C.F."/>
            <person name="Smith B.M."/>
            <person name="Sobral B.W."/>
            <person name="Terry A."/>
            <person name="Torto-Alalibo T.A."/>
            <person name="Win J."/>
            <person name="Xu Z."/>
            <person name="Zhang H."/>
            <person name="Grigoriev I.V."/>
            <person name="Rokhsar D.S."/>
            <person name="Boore J.L."/>
        </authorList>
    </citation>
    <scope>NUCLEOTIDE SEQUENCE [LARGE SCALE GENOMIC DNA]</scope>
    <source>
        <strain evidence="2 3">P6497</strain>
    </source>
</reference>
<evidence type="ECO:0000313" key="2">
    <source>
        <dbReference type="EMBL" id="EGZ28199.1"/>
    </source>
</evidence>
<feature type="domain" description="ARS-binding protein 1 N-terminal" evidence="1">
    <location>
        <begin position="4"/>
        <end position="51"/>
    </location>
</feature>
<keyword evidence="3" id="KW-1185">Reference proteome</keyword>
<dbReference type="Gene3D" id="1.10.10.60">
    <property type="entry name" value="Homeodomain-like"/>
    <property type="match status" value="1"/>
</dbReference>
<dbReference type="InterPro" id="IPR041188">
    <property type="entry name" value="HTH_ABP1_N"/>
</dbReference>
<protein>
    <recommendedName>
        <fullName evidence="1">ARS-binding protein 1 N-terminal domain-containing protein</fullName>
    </recommendedName>
</protein>
<accession>G4YKB5</accession>
<dbReference type="EMBL" id="JH159151">
    <property type="protein sequence ID" value="EGZ28199.1"/>
    <property type="molecule type" value="Genomic_DNA"/>
</dbReference>
<dbReference type="GeneID" id="20652279"/>
<dbReference type="SMR" id="G4YKB5"/>
<proteinExistence type="predicted"/>
<dbReference type="InParanoid" id="G4YKB5"/>
<feature type="non-terminal residue" evidence="2">
    <location>
        <position position="68"/>
    </location>
</feature>
<dbReference type="KEGG" id="psoj:PHYSODRAFT_428324"/>